<keyword evidence="3" id="KW-0560">Oxidoreductase</keyword>
<dbReference type="RefSeq" id="WP_145084272.1">
    <property type="nucleotide sequence ID" value="NZ_CP036298.1"/>
</dbReference>
<dbReference type="Pfam" id="PF19051">
    <property type="entry name" value="GFO_IDH_MocA_C2"/>
    <property type="match status" value="1"/>
</dbReference>
<dbReference type="InterPro" id="IPR019546">
    <property type="entry name" value="TAT_signal_bac_arc"/>
</dbReference>
<feature type="domain" description="Gfo/Idh/MocA-like oxidoreductase N-terminal" evidence="1">
    <location>
        <begin position="42"/>
        <end position="158"/>
    </location>
</feature>
<keyword evidence="4" id="KW-1185">Reference proteome</keyword>
<dbReference type="AlphaFoldDB" id="A0A518GF84"/>
<gene>
    <name evidence="3" type="primary">iolG_14</name>
    <name evidence="3" type="ORF">Q31a_56080</name>
</gene>
<dbReference type="Pfam" id="PF01408">
    <property type="entry name" value="GFO_IDH_MocA"/>
    <property type="match status" value="1"/>
</dbReference>
<dbReference type="InterPro" id="IPR036291">
    <property type="entry name" value="NAD(P)-bd_dom_sf"/>
</dbReference>
<reference evidence="3 4" key="1">
    <citation type="submission" date="2019-02" db="EMBL/GenBank/DDBJ databases">
        <title>Deep-cultivation of Planctomycetes and their phenomic and genomic characterization uncovers novel biology.</title>
        <authorList>
            <person name="Wiegand S."/>
            <person name="Jogler M."/>
            <person name="Boedeker C."/>
            <person name="Pinto D."/>
            <person name="Vollmers J."/>
            <person name="Rivas-Marin E."/>
            <person name="Kohn T."/>
            <person name="Peeters S.H."/>
            <person name="Heuer A."/>
            <person name="Rast P."/>
            <person name="Oberbeckmann S."/>
            <person name="Bunk B."/>
            <person name="Jeske O."/>
            <person name="Meyerdierks A."/>
            <person name="Storesund J.E."/>
            <person name="Kallscheuer N."/>
            <person name="Luecker S."/>
            <person name="Lage O.M."/>
            <person name="Pohl T."/>
            <person name="Merkel B.J."/>
            <person name="Hornburger P."/>
            <person name="Mueller R.-W."/>
            <person name="Bruemmer F."/>
            <person name="Labrenz M."/>
            <person name="Spormann A.M."/>
            <person name="Op den Camp H."/>
            <person name="Overmann J."/>
            <person name="Amann R."/>
            <person name="Jetten M.S.M."/>
            <person name="Mascher T."/>
            <person name="Medema M.H."/>
            <person name="Devos D.P."/>
            <person name="Kaster A.-K."/>
            <person name="Ovreas L."/>
            <person name="Rohde M."/>
            <person name="Galperin M.Y."/>
            <person name="Jogler C."/>
        </authorList>
    </citation>
    <scope>NUCLEOTIDE SEQUENCE [LARGE SCALE GENOMIC DNA]</scope>
    <source>
        <strain evidence="3 4">Q31a</strain>
    </source>
</reference>
<dbReference type="PANTHER" id="PTHR43818">
    <property type="entry name" value="BCDNA.GH03377"/>
    <property type="match status" value="1"/>
</dbReference>
<dbReference type="OrthoDB" id="255433at2"/>
<evidence type="ECO:0000259" key="2">
    <source>
        <dbReference type="Pfam" id="PF19051"/>
    </source>
</evidence>
<dbReference type="SUPFAM" id="SSF55347">
    <property type="entry name" value="Glyceraldehyde-3-phosphate dehydrogenase-like, C-terminal domain"/>
    <property type="match status" value="1"/>
</dbReference>
<dbReference type="Gene3D" id="3.40.50.720">
    <property type="entry name" value="NAD(P)-binding Rossmann-like Domain"/>
    <property type="match status" value="1"/>
</dbReference>
<dbReference type="InterPro" id="IPR006311">
    <property type="entry name" value="TAT_signal"/>
</dbReference>
<name>A0A518GF84_9BACT</name>
<dbReference type="NCBIfam" id="TIGR01409">
    <property type="entry name" value="TAT_signal_seq"/>
    <property type="match status" value="1"/>
</dbReference>
<evidence type="ECO:0000259" key="1">
    <source>
        <dbReference type="Pfam" id="PF01408"/>
    </source>
</evidence>
<dbReference type="EC" id="1.1.1.18" evidence="3"/>
<dbReference type="Proteomes" id="UP000318017">
    <property type="component" value="Chromosome"/>
</dbReference>
<dbReference type="InterPro" id="IPR050463">
    <property type="entry name" value="Gfo/Idh/MocA_oxidrdct_glycsds"/>
</dbReference>
<dbReference type="InterPro" id="IPR000683">
    <property type="entry name" value="Gfo/Idh/MocA-like_OxRdtase_N"/>
</dbReference>
<dbReference type="EMBL" id="CP036298">
    <property type="protein sequence ID" value="QDV27220.1"/>
    <property type="molecule type" value="Genomic_DNA"/>
</dbReference>
<dbReference type="InterPro" id="IPR043906">
    <property type="entry name" value="Gfo/Idh/MocA_OxRdtase_bact_C"/>
</dbReference>
<protein>
    <submittedName>
        <fullName evidence="3">Inositol 2-dehydrogenase</fullName>
        <ecNumber evidence="3">1.1.1.18</ecNumber>
    </submittedName>
</protein>
<dbReference type="KEGG" id="ahel:Q31a_56080"/>
<dbReference type="PANTHER" id="PTHR43818:SF10">
    <property type="entry name" value="NADH-DEPENDENT DEHYDROGENASE-RELATED"/>
    <property type="match status" value="1"/>
</dbReference>
<proteinExistence type="predicted"/>
<dbReference type="Gene3D" id="3.30.360.10">
    <property type="entry name" value="Dihydrodipicolinate Reductase, domain 2"/>
    <property type="match status" value="1"/>
</dbReference>
<dbReference type="SUPFAM" id="SSF51735">
    <property type="entry name" value="NAD(P)-binding Rossmann-fold domains"/>
    <property type="match status" value="1"/>
</dbReference>
<dbReference type="GO" id="GO:0050112">
    <property type="term" value="F:inositol 2-dehydrogenase (NAD+) activity"/>
    <property type="evidence" value="ECO:0007669"/>
    <property type="project" value="UniProtKB-EC"/>
</dbReference>
<dbReference type="PROSITE" id="PS51318">
    <property type="entry name" value="TAT"/>
    <property type="match status" value="1"/>
</dbReference>
<organism evidence="3 4">
    <name type="scientific">Aureliella helgolandensis</name>
    <dbReference type="NCBI Taxonomy" id="2527968"/>
    <lineage>
        <taxon>Bacteria</taxon>
        <taxon>Pseudomonadati</taxon>
        <taxon>Planctomycetota</taxon>
        <taxon>Planctomycetia</taxon>
        <taxon>Pirellulales</taxon>
        <taxon>Pirellulaceae</taxon>
        <taxon>Aureliella</taxon>
    </lineage>
</organism>
<feature type="domain" description="Gfo/Idh/MocA-like oxidoreductase bacterial type C-terminal" evidence="2">
    <location>
        <begin position="204"/>
        <end position="260"/>
    </location>
</feature>
<accession>A0A518GF84</accession>
<evidence type="ECO:0000313" key="3">
    <source>
        <dbReference type="EMBL" id="QDV27220.1"/>
    </source>
</evidence>
<sequence>MSNQKSRRQFVGQSAALGAGVWVGTSLQNKSHASALQGPSAACIGVGGKGSSDTSHIADQGVSIVGLCDVDKGTLTKKGREFKDAAQFQDFREMLDKLGDKVDIVTVSTPDHTHACAAMQAMKMKKHVYCQKPLTWSIQEARLLRETAEKMGVVTQMGNQGTSENGLREAVEVIQNGAIGDVHEVHVWTNRPIWPQGNGRPAGEDPVPESLNWDGWIGPAPMRPYKGDNTYHSFNWRGWVDFGTGALGDMACHTTNMPVKALKLWDPTAVTAMVNSGIVDNEQFPSNSTLMFEFPEREGLVATKFYWYDGGNLPADSILEQLPARFQKRVAEQRSGKGNRTSGAVLIGSEGAIFSPDDYGARFDLIRGGKVVNDYEKPAQTLPRIPHEAGGDERQKWEFVKSVTGEYEPGTMSNFGYAGRLTETMLVGILALRGEVGKRYEWDAANLKCTNVPEMNQYTGREYREGWTL</sequence>
<evidence type="ECO:0000313" key="4">
    <source>
        <dbReference type="Proteomes" id="UP000318017"/>
    </source>
</evidence>
<dbReference type="GO" id="GO:0000166">
    <property type="term" value="F:nucleotide binding"/>
    <property type="evidence" value="ECO:0007669"/>
    <property type="project" value="InterPro"/>
</dbReference>